<dbReference type="GO" id="GO:0005737">
    <property type="term" value="C:cytoplasm"/>
    <property type="evidence" value="ECO:0007669"/>
    <property type="project" value="UniProtKB-SubCell"/>
</dbReference>
<comment type="similarity">
    <text evidence="3">Belongs to the KhpA RNA-binding protein family.</text>
</comment>
<dbReference type="GO" id="GO:0008360">
    <property type="term" value="P:regulation of cell shape"/>
    <property type="evidence" value="ECO:0007669"/>
    <property type="project" value="UniProtKB-KW"/>
</dbReference>
<keyword evidence="5" id="KW-1185">Reference proteome</keyword>
<dbReference type="Proteomes" id="UP000243884">
    <property type="component" value="Unassembled WGS sequence"/>
</dbReference>
<keyword evidence="3" id="KW-0133">Cell shape</keyword>
<organism evidence="4 5">
    <name type="scientific">Aerococcus suis</name>
    <dbReference type="NCBI Taxonomy" id="371602"/>
    <lineage>
        <taxon>Bacteria</taxon>
        <taxon>Bacillati</taxon>
        <taxon>Bacillota</taxon>
        <taxon>Bacilli</taxon>
        <taxon>Lactobacillales</taxon>
        <taxon>Aerococcaceae</taxon>
        <taxon>Aerococcus</taxon>
    </lineage>
</organism>
<comment type="function">
    <text evidence="3">A probable RNA chaperone. Forms a complex with KhpB which binds to cellular RNA and controls its expression. Plays a role in peptidoglycan (PG) homeostasis and cell length regulation.</text>
</comment>
<proteinExistence type="inferred from homology"/>
<keyword evidence="3" id="KW-0961">Cell wall biogenesis/degradation</keyword>
<comment type="subcellular location">
    <subcellularLocation>
        <location evidence="3">Cytoplasm</location>
    </subcellularLocation>
</comment>
<dbReference type="GO" id="GO:0009252">
    <property type="term" value="P:peptidoglycan biosynthetic process"/>
    <property type="evidence" value="ECO:0007669"/>
    <property type="project" value="UniProtKB-UniRule"/>
</dbReference>
<dbReference type="InterPro" id="IPR009019">
    <property type="entry name" value="KH_sf_prok-type"/>
</dbReference>
<dbReference type="Pfam" id="PF13083">
    <property type="entry name" value="KH_KhpA-B"/>
    <property type="match status" value="1"/>
</dbReference>
<sequence length="84" mass="9599">MMPDIKQLLLTMVIPLIEHEDEMTLNIVDGDHFLEYHLVLHPDDVGRVIGKGGRVANAIRTILYSVRVDGPKRVRLIIDNKEEI</sequence>
<comment type="subunit">
    <text evidence="3">Forms a complex with KhpB.</text>
</comment>
<dbReference type="PANTHER" id="PTHR34654">
    <property type="entry name" value="UPF0109 PROTEIN SCO5592"/>
    <property type="match status" value="1"/>
</dbReference>
<evidence type="ECO:0000313" key="4">
    <source>
        <dbReference type="EMBL" id="SMC30340.1"/>
    </source>
</evidence>
<dbReference type="GO" id="GO:0071555">
    <property type="term" value="P:cell wall organization"/>
    <property type="evidence" value="ECO:0007669"/>
    <property type="project" value="UniProtKB-KW"/>
</dbReference>
<keyword evidence="2 3" id="KW-0694">RNA-binding</keyword>
<dbReference type="InterPro" id="IPR020627">
    <property type="entry name" value="KhpA"/>
</dbReference>
<dbReference type="HAMAP" id="MF_00088">
    <property type="entry name" value="KhpA"/>
    <property type="match status" value="1"/>
</dbReference>
<dbReference type="SUPFAM" id="SSF54814">
    <property type="entry name" value="Prokaryotic type KH domain (KH-domain type II)"/>
    <property type="match status" value="1"/>
</dbReference>
<dbReference type="CDD" id="cd22533">
    <property type="entry name" value="KH-II_YlqC-like"/>
    <property type="match status" value="1"/>
</dbReference>
<dbReference type="AlphaFoldDB" id="A0A1W1Y2A5"/>
<gene>
    <name evidence="3" type="primary">khpA</name>
    <name evidence="4" type="ORF">SAMN04487984_0147</name>
</gene>
<evidence type="ECO:0000256" key="1">
    <source>
        <dbReference type="ARBA" id="ARBA00022490"/>
    </source>
</evidence>
<dbReference type="GO" id="GO:0003723">
    <property type="term" value="F:RNA binding"/>
    <property type="evidence" value="ECO:0007669"/>
    <property type="project" value="UniProtKB-UniRule"/>
</dbReference>
<dbReference type="PANTHER" id="PTHR34654:SF1">
    <property type="entry name" value="RNA-BINDING PROTEIN KHPA"/>
    <property type="match status" value="1"/>
</dbReference>
<evidence type="ECO:0000256" key="3">
    <source>
        <dbReference type="HAMAP-Rule" id="MF_00088"/>
    </source>
</evidence>
<name>A0A1W1Y2A5_9LACT</name>
<evidence type="ECO:0000256" key="2">
    <source>
        <dbReference type="ARBA" id="ARBA00022884"/>
    </source>
</evidence>
<evidence type="ECO:0000313" key="5">
    <source>
        <dbReference type="Proteomes" id="UP000243884"/>
    </source>
</evidence>
<reference evidence="5" key="1">
    <citation type="submission" date="2017-04" db="EMBL/GenBank/DDBJ databases">
        <authorList>
            <person name="Varghese N."/>
            <person name="Submissions S."/>
        </authorList>
    </citation>
    <scope>NUCLEOTIDE SEQUENCE [LARGE SCALE GENOMIC DNA]</scope>
    <source>
        <strain evidence="5">DSM 21500</strain>
    </source>
</reference>
<keyword evidence="3" id="KW-0143">Chaperone</keyword>
<protein>
    <recommendedName>
        <fullName evidence="3">RNA-binding protein KhpA</fullName>
    </recommendedName>
    <alternativeName>
        <fullName evidence="3">KH-domain protein A</fullName>
    </alternativeName>
</protein>
<accession>A0A1W1Y2A5</accession>
<dbReference type="EMBL" id="FWXK01000001">
    <property type="protein sequence ID" value="SMC30340.1"/>
    <property type="molecule type" value="Genomic_DNA"/>
</dbReference>
<keyword evidence="1 3" id="KW-0963">Cytoplasm</keyword>
<dbReference type="STRING" id="371602.SAMN04487984_0147"/>